<evidence type="ECO:0000313" key="2">
    <source>
        <dbReference type="Proteomes" id="UP000886700"/>
    </source>
</evidence>
<protein>
    <submittedName>
        <fullName evidence="3">Uncharacterized protein LOC121137444</fullName>
    </submittedName>
</protein>
<gene>
    <name evidence="3" type="primary">LOC121137444</name>
</gene>
<sequence>MNAFPVPTFLRRLFGKKSDDPEGPSTSEDSSVETTQKKIEELPERDGNVSSPENQEKTSVKVESKNSRRKIPEHDDSVSLSKEQKPPEQEMEVECGNLTDSTQNPPVINEIFCREDEFEPHNEGAWEEYESYFPSGLRVSDSKPTLNSTVEGSYIAQVGDTDVEDQQKLDSKESFPDAFEVQHWELRKISSTVIPVLNILYLASPKSGDEETDCKRKKRKKRRRRRYY</sequence>
<dbReference type="GeneID" id="121137444"/>
<feature type="region of interest" description="Disordered" evidence="1">
    <location>
        <begin position="206"/>
        <end position="228"/>
    </location>
</feature>
<keyword evidence="2" id="KW-1185">Reference proteome</keyword>
<dbReference type="RefSeq" id="XP_040595419.1">
    <property type="nucleotide sequence ID" value="XM_040739485.1"/>
</dbReference>
<feature type="region of interest" description="Disordered" evidence="1">
    <location>
        <begin position="1"/>
        <end position="106"/>
    </location>
</feature>
<accession>A0ABM2WXJ7</accession>
<evidence type="ECO:0000256" key="1">
    <source>
        <dbReference type="SAM" id="MobiDB-lite"/>
    </source>
</evidence>
<name>A0ABM2WXJ7_MESAU</name>
<evidence type="ECO:0000313" key="3">
    <source>
        <dbReference type="RefSeq" id="XP_040595419.1"/>
    </source>
</evidence>
<reference evidence="3" key="1">
    <citation type="journal article" date="2015" name="Virology">
        <title>Transcriptome sequencing and development of an expression microarray platform for liver infection in adenovirus type 5-infected Syrian golden hamsters.</title>
        <authorList>
            <person name="Ying B."/>
            <person name="Toth K."/>
            <person name="Spencer J.F."/>
            <person name="Aurora R."/>
            <person name="Wold W.S."/>
        </authorList>
    </citation>
    <scope>NUCLEOTIDE SEQUENCE</scope>
</reference>
<feature type="compositionally biased region" description="Basic and acidic residues" evidence="1">
    <location>
        <begin position="54"/>
        <end position="88"/>
    </location>
</feature>
<dbReference type="Proteomes" id="UP000886700">
    <property type="component" value="Unplaced"/>
</dbReference>
<feature type="compositionally biased region" description="Basic and acidic residues" evidence="1">
    <location>
        <begin position="35"/>
        <end position="47"/>
    </location>
</feature>
<organism evidence="2 3">
    <name type="scientific">Mesocricetus auratus</name>
    <name type="common">Golden hamster</name>
    <dbReference type="NCBI Taxonomy" id="10036"/>
    <lineage>
        <taxon>Eukaryota</taxon>
        <taxon>Metazoa</taxon>
        <taxon>Chordata</taxon>
        <taxon>Craniata</taxon>
        <taxon>Vertebrata</taxon>
        <taxon>Euteleostomi</taxon>
        <taxon>Mammalia</taxon>
        <taxon>Eutheria</taxon>
        <taxon>Euarchontoglires</taxon>
        <taxon>Glires</taxon>
        <taxon>Rodentia</taxon>
        <taxon>Myomorpha</taxon>
        <taxon>Muroidea</taxon>
        <taxon>Cricetidae</taxon>
        <taxon>Cricetinae</taxon>
        <taxon>Mesocricetus</taxon>
    </lineage>
</organism>
<feature type="compositionally biased region" description="Basic residues" evidence="1">
    <location>
        <begin position="215"/>
        <end position="228"/>
    </location>
</feature>
<feature type="compositionally biased region" description="Polar residues" evidence="1">
    <location>
        <begin position="24"/>
        <end position="34"/>
    </location>
</feature>
<proteinExistence type="predicted"/>
<reference evidence="3" key="2">
    <citation type="submission" date="2025-08" db="UniProtKB">
        <authorList>
            <consortium name="RefSeq"/>
        </authorList>
    </citation>
    <scope>IDENTIFICATION</scope>
</reference>